<keyword evidence="3" id="KW-0547">Nucleotide-binding</keyword>
<feature type="region of interest" description="Disordered" evidence="5">
    <location>
        <begin position="173"/>
        <end position="201"/>
    </location>
</feature>
<dbReference type="SMART" id="SM00382">
    <property type="entry name" value="AAA"/>
    <property type="match status" value="1"/>
</dbReference>
<dbReference type="InterPro" id="IPR003439">
    <property type="entry name" value="ABC_transporter-like_ATP-bd"/>
</dbReference>
<dbReference type="PANTHER" id="PTHR43776:SF7">
    <property type="entry name" value="D,D-DIPEPTIDE TRANSPORT ATP-BINDING PROTEIN DDPF-RELATED"/>
    <property type="match status" value="1"/>
</dbReference>
<dbReference type="InterPro" id="IPR027417">
    <property type="entry name" value="P-loop_NTPase"/>
</dbReference>
<evidence type="ECO:0000259" key="6">
    <source>
        <dbReference type="PROSITE" id="PS50893"/>
    </source>
</evidence>
<evidence type="ECO:0000256" key="4">
    <source>
        <dbReference type="ARBA" id="ARBA00022840"/>
    </source>
</evidence>
<keyword evidence="4 7" id="KW-0067">ATP-binding</keyword>
<dbReference type="PROSITE" id="PS50893">
    <property type="entry name" value="ABC_TRANSPORTER_2"/>
    <property type="match status" value="1"/>
</dbReference>
<reference evidence="7" key="2">
    <citation type="submission" date="2020-09" db="EMBL/GenBank/DDBJ databases">
        <authorList>
            <person name="Sun Q."/>
            <person name="Zhou Y."/>
        </authorList>
    </citation>
    <scope>NUCLEOTIDE SEQUENCE</scope>
    <source>
        <strain evidence="7">CGMCC 1.12827</strain>
    </source>
</reference>
<dbReference type="CDD" id="cd03257">
    <property type="entry name" value="ABC_NikE_OppD_transporters"/>
    <property type="match status" value="1"/>
</dbReference>
<proteinExistence type="inferred from homology"/>
<dbReference type="PANTHER" id="PTHR43776">
    <property type="entry name" value="TRANSPORT ATP-BINDING PROTEIN"/>
    <property type="match status" value="1"/>
</dbReference>
<dbReference type="InterPro" id="IPR013563">
    <property type="entry name" value="Oligopep_ABC_C"/>
</dbReference>
<dbReference type="Pfam" id="PF08352">
    <property type="entry name" value="oligo_HPY"/>
    <property type="match status" value="2"/>
</dbReference>
<dbReference type="InterPro" id="IPR017871">
    <property type="entry name" value="ABC_transporter-like_CS"/>
</dbReference>
<reference evidence="7" key="1">
    <citation type="journal article" date="2014" name="Int. J. Syst. Evol. Microbiol.">
        <title>Complete genome sequence of Corynebacterium casei LMG S-19264T (=DSM 44701T), isolated from a smear-ripened cheese.</title>
        <authorList>
            <consortium name="US DOE Joint Genome Institute (JGI-PGF)"/>
            <person name="Walter F."/>
            <person name="Albersmeier A."/>
            <person name="Kalinowski J."/>
            <person name="Ruckert C."/>
        </authorList>
    </citation>
    <scope>NUCLEOTIDE SEQUENCE</scope>
    <source>
        <strain evidence="7">CGMCC 1.12827</strain>
    </source>
</reference>
<keyword evidence="8" id="KW-1185">Reference proteome</keyword>
<evidence type="ECO:0000256" key="5">
    <source>
        <dbReference type="SAM" id="MobiDB-lite"/>
    </source>
</evidence>
<evidence type="ECO:0000256" key="1">
    <source>
        <dbReference type="ARBA" id="ARBA00005417"/>
    </source>
</evidence>
<dbReference type="InterPro" id="IPR003593">
    <property type="entry name" value="AAA+_ATPase"/>
</dbReference>
<dbReference type="Proteomes" id="UP000621454">
    <property type="component" value="Unassembled WGS sequence"/>
</dbReference>
<evidence type="ECO:0000313" key="7">
    <source>
        <dbReference type="EMBL" id="GGB38464.1"/>
    </source>
</evidence>
<dbReference type="SUPFAM" id="SSF52540">
    <property type="entry name" value="P-loop containing nucleoside triphosphate hydrolases"/>
    <property type="match status" value="2"/>
</dbReference>
<dbReference type="Gene3D" id="3.40.50.300">
    <property type="entry name" value="P-loop containing nucleotide triphosphate hydrolases"/>
    <property type="match status" value="2"/>
</dbReference>
<sequence length="502" mass="54162">MRVGKQIREIMVAHGGDRKTLDTRTVELLSSVAIPDPAVASRAYPHQMSGGQRQRVMLAMAMANDPDLLLADEPTTALDVTVARQVLELVAKKVEQSQSSLLFVSHDLGVVSTLCERVVIMRNGRVVEQGTVDRVFTSPEHPYTRALLAASSLVSNADTGRLVTVADMENRKVDTGGTGTSVVTGPVQGTTGDSGQEAQDRRIEKTSPHDVLVDSETASVVFNSAGAGSDQAAIVQVSELSRTYGGRRGVFGGERRVEALRSVSFDVHSGERFGIVGESGSGKSTLLRLLCALDTPTSGSVRVNGKEVAGVPERMLSGLRASMQIVFQDPMSSLDSRMRIRDVVAEPIREGSREEKRARVRELLNQVGLPSDAESRYPHEFSGGQRQRIAIARALSTRPRMLIADEAVSALDVSVRAQVLNLISDLVDEYQLTLIFVSHDLNVIRHTCDTVAVMHAGQIVECGPTEDVYSHPLHPYTQKLIAALPPLPSAGRGNRQPIGELA</sequence>
<protein>
    <submittedName>
        <fullName evidence="7">Peptide ABC transporter ATP-binding protein</fullName>
    </submittedName>
</protein>
<keyword evidence="2" id="KW-0813">Transport</keyword>
<evidence type="ECO:0000313" key="8">
    <source>
        <dbReference type="Proteomes" id="UP000621454"/>
    </source>
</evidence>
<name>A0A916WW06_9ACTN</name>
<evidence type="ECO:0000256" key="3">
    <source>
        <dbReference type="ARBA" id="ARBA00022741"/>
    </source>
</evidence>
<feature type="domain" description="ABC transporter" evidence="6">
    <location>
        <begin position="235"/>
        <end position="481"/>
    </location>
</feature>
<dbReference type="InterPro" id="IPR050319">
    <property type="entry name" value="ABC_transp_ATP-bind"/>
</dbReference>
<evidence type="ECO:0000256" key="2">
    <source>
        <dbReference type="ARBA" id="ARBA00022448"/>
    </source>
</evidence>
<comment type="similarity">
    <text evidence="1">Belongs to the ABC transporter superfamily.</text>
</comment>
<dbReference type="PROSITE" id="PS00211">
    <property type="entry name" value="ABC_TRANSPORTER_1"/>
    <property type="match status" value="2"/>
</dbReference>
<dbReference type="EMBL" id="BMGC01000021">
    <property type="protein sequence ID" value="GGB38464.1"/>
    <property type="molecule type" value="Genomic_DNA"/>
</dbReference>
<dbReference type="NCBIfam" id="NF008453">
    <property type="entry name" value="PRK11308.1"/>
    <property type="match status" value="2"/>
</dbReference>
<gene>
    <name evidence="7" type="ORF">GCM10011489_27680</name>
</gene>
<comment type="caution">
    <text evidence="7">The sequence shown here is derived from an EMBL/GenBank/DDBJ whole genome shotgun (WGS) entry which is preliminary data.</text>
</comment>
<organism evidence="7 8">
    <name type="scientific">Gordonia jinhuaensis</name>
    <dbReference type="NCBI Taxonomy" id="1517702"/>
    <lineage>
        <taxon>Bacteria</taxon>
        <taxon>Bacillati</taxon>
        <taxon>Actinomycetota</taxon>
        <taxon>Actinomycetes</taxon>
        <taxon>Mycobacteriales</taxon>
        <taxon>Gordoniaceae</taxon>
        <taxon>Gordonia</taxon>
    </lineage>
</organism>
<dbReference type="Pfam" id="PF00005">
    <property type="entry name" value="ABC_tran"/>
    <property type="match status" value="2"/>
</dbReference>
<dbReference type="GO" id="GO:0016887">
    <property type="term" value="F:ATP hydrolysis activity"/>
    <property type="evidence" value="ECO:0007669"/>
    <property type="project" value="InterPro"/>
</dbReference>
<accession>A0A916WW06</accession>
<dbReference type="GO" id="GO:0055085">
    <property type="term" value="P:transmembrane transport"/>
    <property type="evidence" value="ECO:0007669"/>
    <property type="project" value="UniProtKB-ARBA"/>
</dbReference>
<dbReference type="AlphaFoldDB" id="A0A916WW06"/>
<feature type="compositionally biased region" description="Low complexity" evidence="5">
    <location>
        <begin position="180"/>
        <end position="191"/>
    </location>
</feature>
<dbReference type="GO" id="GO:0015833">
    <property type="term" value="P:peptide transport"/>
    <property type="evidence" value="ECO:0007669"/>
    <property type="project" value="InterPro"/>
</dbReference>
<dbReference type="GO" id="GO:0005524">
    <property type="term" value="F:ATP binding"/>
    <property type="evidence" value="ECO:0007669"/>
    <property type="project" value="UniProtKB-KW"/>
</dbReference>